<dbReference type="CDD" id="cd13127">
    <property type="entry name" value="MATE_tuaB_like"/>
    <property type="match status" value="1"/>
</dbReference>
<evidence type="ECO:0000256" key="3">
    <source>
        <dbReference type="ARBA" id="ARBA00022475"/>
    </source>
</evidence>
<feature type="transmembrane region" description="Helical" evidence="7">
    <location>
        <begin position="25"/>
        <end position="49"/>
    </location>
</feature>
<reference evidence="8 9" key="1">
    <citation type="submission" date="2019-07" db="EMBL/GenBank/DDBJ databases">
        <title>Litoreibacter alkalisoli sp. nov., isolated from saline-alkaline soil.</title>
        <authorList>
            <person name="Wang S."/>
            <person name="Xu L."/>
            <person name="Xing Y.-T."/>
            <person name="Sun J.-Q."/>
        </authorList>
    </citation>
    <scope>NUCLEOTIDE SEQUENCE [LARGE SCALE GENOMIC DNA]</scope>
    <source>
        <strain evidence="8 9">LN3S51</strain>
        <plasmid evidence="8 9">unnamed4</plasmid>
    </source>
</reference>
<feature type="transmembrane region" description="Helical" evidence="7">
    <location>
        <begin position="61"/>
        <end position="81"/>
    </location>
</feature>
<protein>
    <submittedName>
        <fullName evidence="8">Lipopolysaccharide biosynthesis protein</fullName>
    </submittedName>
</protein>
<feature type="transmembrane region" description="Helical" evidence="7">
    <location>
        <begin position="263"/>
        <end position="285"/>
    </location>
</feature>
<name>A0A5B8IAW3_9RHOB</name>
<dbReference type="Proteomes" id="UP000318483">
    <property type="component" value="Plasmid unnamed4"/>
</dbReference>
<dbReference type="OrthoDB" id="9770347at2"/>
<feature type="transmembrane region" description="Helical" evidence="7">
    <location>
        <begin position="152"/>
        <end position="172"/>
    </location>
</feature>
<keyword evidence="5 7" id="KW-1133">Transmembrane helix</keyword>
<evidence type="ECO:0000256" key="1">
    <source>
        <dbReference type="ARBA" id="ARBA00004651"/>
    </source>
</evidence>
<feature type="transmembrane region" description="Helical" evidence="7">
    <location>
        <begin position="305"/>
        <end position="325"/>
    </location>
</feature>
<feature type="transmembrane region" description="Helical" evidence="7">
    <location>
        <begin position="93"/>
        <end position="114"/>
    </location>
</feature>
<keyword evidence="3" id="KW-1003">Cell membrane</keyword>
<keyword evidence="4 7" id="KW-0812">Transmembrane</keyword>
<feature type="transmembrane region" description="Helical" evidence="7">
    <location>
        <begin position="233"/>
        <end position="251"/>
    </location>
</feature>
<evidence type="ECO:0000256" key="6">
    <source>
        <dbReference type="ARBA" id="ARBA00023136"/>
    </source>
</evidence>
<dbReference type="GO" id="GO:0005886">
    <property type="term" value="C:plasma membrane"/>
    <property type="evidence" value="ECO:0007669"/>
    <property type="project" value="UniProtKB-SubCell"/>
</dbReference>
<dbReference type="KEGG" id="lit:FPZ52_18305"/>
<keyword evidence="9" id="KW-1185">Reference proteome</keyword>
<dbReference type="PANTHER" id="PTHR30250">
    <property type="entry name" value="PST FAMILY PREDICTED COLANIC ACID TRANSPORTER"/>
    <property type="match status" value="1"/>
</dbReference>
<comment type="similarity">
    <text evidence="2">Belongs to the polysaccharide synthase family.</text>
</comment>
<proteinExistence type="inferred from homology"/>
<feature type="transmembrane region" description="Helical" evidence="7">
    <location>
        <begin position="210"/>
        <end position="227"/>
    </location>
</feature>
<dbReference type="InterPro" id="IPR050833">
    <property type="entry name" value="Poly_Biosynth_Transport"/>
</dbReference>
<feature type="transmembrane region" description="Helical" evidence="7">
    <location>
        <begin position="425"/>
        <end position="444"/>
    </location>
</feature>
<sequence>MIPVVSSTLVFFVSALYLSPSDLGLFSLASSIVMTVIALSPIAFGEALVQRQSISQSYADSVFWMTMGVGAILFTPFLLAAGPLSRWMGEPAIAALLPVLALRIPLELAAAVPNAMIVRSMKFKMVALRTTIATSVSVVLTLSLLWAGYGYWALAISQVCASLVICVIGFWASGWRPGIEFDLGALRELTGYGLFASGTRMLTTMRLDQIVLGALGGTALLGLYFFAQRFYMMLTQLVGGALSSVTHALLSTLQSDQEKTRQAFGIASFAAGCISLPMFTLLALLAPDVMAVLFDPQWQEASIAVQMFCIIGCIAGISVVQGAFIRSQGRADWWFWYQCLQQLSSIVVILLTYRAGLQTMMIAIIIKSLLVWPVSVVMTTKLLGTGLFAYLRAFIAPAAATVAMTVAVLGLPYLLPGMLPLEALILRWLAAGLIYTAVLSLLAYPQIKNILRIISSKRETAA</sequence>
<keyword evidence="8" id="KW-0614">Plasmid</keyword>
<geneLocation type="plasmid" evidence="8 9">
    <name>unnamed4</name>
</geneLocation>
<evidence type="ECO:0000256" key="2">
    <source>
        <dbReference type="ARBA" id="ARBA00007430"/>
    </source>
</evidence>
<keyword evidence="6 7" id="KW-0472">Membrane</keyword>
<evidence type="ECO:0000256" key="4">
    <source>
        <dbReference type="ARBA" id="ARBA00022692"/>
    </source>
</evidence>
<feature type="transmembrane region" description="Helical" evidence="7">
    <location>
        <begin position="126"/>
        <end position="146"/>
    </location>
</feature>
<dbReference type="PANTHER" id="PTHR30250:SF10">
    <property type="entry name" value="LIPOPOLYSACCHARIDE BIOSYNTHESIS PROTEIN WZXC"/>
    <property type="match status" value="1"/>
</dbReference>
<dbReference type="AlphaFoldDB" id="A0A5B8IAW3"/>
<organism evidence="8 9">
    <name type="scientific">Qingshengfaniella alkalisoli</name>
    <dbReference type="NCBI Taxonomy" id="2599296"/>
    <lineage>
        <taxon>Bacteria</taxon>
        <taxon>Pseudomonadati</taxon>
        <taxon>Pseudomonadota</taxon>
        <taxon>Alphaproteobacteria</taxon>
        <taxon>Rhodobacterales</taxon>
        <taxon>Paracoccaceae</taxon>
        <taxon>Qingshengfaniella</taxon>
    </lineage>
</organism>
<evidence type="ECO:0000256" key="7">
    <source>
        <dbReference type="SAM" id="Phobius"/>
    </source>
</evidence>
<evidence type="ECO:0000313" key="8">
    <source>
        <dbReference type="EMBL" id="QDY71735.1"/>
    </source>
</evidence>
<gene>
    <name evidence="8" type="ORF">FPZ52_18305</name>
</gene>
<accession>A0A5B8IAW3</accession>
<feature type="transmembrane region" description="Helical" evidence="7">
    <location>
        <begin position="390"/>
        <end position="413"/>
    </location>
</feature>
<dbReference type="Pfam" id="PF13440">
    <property type="entry name" value="Polysacc_synt_3"/>
    <property type="match status" value="1"/>
</dbReference>
<evidence type="ECO:0000256" key="5">
    <source>
        <dbReference type="ARBA" id="ARBA00022989"/>
    </source>
</evidence>
<comment type="subcellular location">
    <subcellularLocation>
        <location evidence="1">Cell membrane</location>
        <topology evidence="1">Multi-pass membrane protein</topology>
    </subcellularLocation>
</comment>
<dbReference type="EMBL" id="CP042265">
    <property type="protein sequence ID" value="QDY71735.1"/>
    <property type="molecule type" value="Genomic_DNA"/>
</dbReference>
<evidence type="ECO:0000313" key="9">
    <source>
        <dbReference type="Proteomes" id="UP000318483"/>
    </source>
</evidence>